<name>A0A8S3RQ77_MYTED</name>
<dbReference type="OrthoDB" id="6161339at2759"/>
<gene>
    <name evidence="2" type="ORF">MEDL_22863</name>
</gene>
<organism evidence="2 3">
    <name type="scientific">Mytilus edulis</name>
    <name type="common">Blue mussel</name>
    <dbReference type="NCBI Taxonomy" id="6550"/>
    <lineage>
        <taxon>Eukaryota</taxon>
        <taxon>Metazoa</taxon>
        <taxon>Spiralia</taxon>
        <taxon>Lophotrochozoa</taxon>
        <taxon>Mollusca</taxon>
        <taxon>Bivalvia</taxon>
        <taxon>Autobranchia</taxon>
        <taxon>Pteriomorphia</taxon>
        <taxon>Mytilida</taxon>
        <taxon>Mytiloidea</taxon>
        <taxon>Mytilidae</taxon>
        <taxon>Mytilinae</taxon>
        <taxon>Mytilus</taxon>
    </lineage>
</organism>
<reference evidence="2" key="1">
    <citation type="submission" date="2021-03" db="EMBL/GenBank/DDBJ databases">
        <authorList>
            <person name="Bekaert M."/>
        </authorList>
    </citation>
    <scope>NUCLEOTIDE SEQUENCE</scope>
</reference>
<comment type="caution">
    <text evidence="2">The sequence shown here is derived from an EMBL/GenBank/DDBJ whole genome shotgun (WGS) entry which is preliminary data.</text>
</comment>
<dbReference type="AlphaFoldDB" id="A0A8S3RQ77"/>
<proteinExistence type="predicted"/>
<evidence type="ECO:0000313" key="2">
    <source>
        <dbReference type="EMBL" id="CAG2208689.1"/>
    </source>
</evidence>
<feature type="region of interest" description="Disordered" evidence="1">
    <location>
        <begin position="919"/>
        <end position="944"/>
    </location>
</feature>
<keyword evidence="3" id="KW-1185">Reference proteome</keyword>
<evidence type="ECO:0008006" key="4">
    <source>
        <dbReference type="Google" id="ProtNLM"/>
    </source>
</evidence>
<protein>
    <recommendedName>
        <fullName evidence="4">Protein kinase domain-containing protein</fullName>
    </recommendedName>
</protein>
<dbReference type="Proteomes" id="UP000683360">
    <property type="component" value="Unassembled WGS sequence"/>
</dbReference>
<feature type="region of interest" description="Disordered" evidence="1">
    <location>
        <begin position="134"/>
        <end position="169"/>
    </location>
</feature>
<accession>A0A8S3RQ77</accession>
<evidence type="ECO:0000256" key="1">
    <source>
        <dbReference type="SAM" id="MobiDB-lite"/>
    </source>
</evidence>
<evidence type="ECO:0000313" key="3">
    <source>
        <dbReference type="Proteomes" id="UP000683360"/>
    </source>
</evidence>
<dbReference type="Gene3D" id="3.30.200.20">
    <property type="entry name" value="Phosphorylase Kinase, domain 1"/>
    <property type="match status" value="1"/>
</dbReference>
<feature type="compositionally biased region" description="Low complexity" evidence="1">
    <location>
        <begin position="930"/>
        <end position="944"/>
    </location>
</feature>
<feature type="region of interest" description="Disordered" evidence="1">
    <location>
        <begin position="66"/>
        <end position="85"/>
    </location>
</feature>
<feature type="compositionally biased region" description="Polar residues" evidence="1">
    <location>
        <begin position="136"/>
        <end position="160"/>
    </location>
</feature>
<dbReference type="EMBL" id="CAJPWZ010001117">
    <property type="protein sequence ID" value="CAG2208689.1"/>
    <property type="molecule type" value="Genomic_DNA"/>
</dbReference>
<sequence>MIGKKLTFFTKTPQESPFGCLACGTNTVLHCPGDINLILTNFFGKKIDNSDTADIDSDITVLEISDESDSDNIGPSPASLFKTPTSTVSKSRMHLDFLSSPTPTTSTKVVTSTPKVPVPEIQQVKAPEEDILQEEASLTPNIRASTVDKTSSSTTPSDANTSSTSTPNHSSIAVANVTMQEQNQQPEDGSEDASMNSSRNNDIDGIISFCGDARYGISIRRTDLLRCRAGAKTAEKLALNLIEFVLSNEEIKTCTIYGNKQHNFKAISVDKKHAIKNESGSTKQVQHLLIKYAMNRRSYWGSVSTILPQEEVKPRNGYCYNTIHGQTYTSRIVTVKDPKKSNQQFSSLQKRTISTIPIIKLNDLSFRLEDELGKGAFGRVFKETLEIILGICVNNTTTGRSQAKEWILLQYKSGTARDLDNNFDPLDFGFNVKTIKVAEKLFVDESCKQKETSISLASEQETELGVNYSFPQSKLTLSQTINRIIHGPEEILEWTMEIILGICVNNTTTGRSQAKEWILLQYKSGTARDLDNNFDPLDFGFNVKTIKVAEKLFVDESCKQKETSISLASEQETELGVNYSFPQSKLTLSQTINRIIHGPEEIFGMDDGKLKEEEGKYHCTISVHGQTYTSRIVTVIDKKKQPEIPSLQKRTISTIPIIKLNDLSFRLEDELGKGAFGRVFKETLVGESILKLSIDDLSFYDLTSVYELVMECIDHPTIQRLQSDGRTVFLKQYPTPIGYAEDGTRFSVMKVVLESDRDHIGDLCQQYYHRKKSSKEWILLQYKSGTARDLDNNFDPLDFGFNVKTIKVAEKLFVDESYKQKETSISLPIHGQTYTSRIVTVIDKKKQPEISSLQKRTISTIPIIKLNDLSFRLEDEIGKGAFGRVFKGTWAMELEIQTHCSVSLEIAPTWRNGRIHSYKSKNEEEEEPMAELGPAGDAPAGEAPAPVQTGVLLVNPVAASPAKRKVGPSLKAVVPTTKPKTNKKACRVCSISKETSFWLGCGYTNPRSKRQDCCYWVHQKCIGLYHRKKEELSKTPFFCPKHGLSK</sequence>